<dbReference type="SUPFAM" id="SSF56112">
    <property type="entry name" value="Protein kinase-like (PK-like)"/>
    <property type="match status" value="1"/>
</dbReference>
<dbReference type="InterPro" id="IPR001245">
    <property type="entry name" value="Ser-Thr/Tyr_kinase_cat_dom"/>
</dbReference>
<dbReference type="InterPro" id="IPR008271">
    <property type="entry name" value="Ser/Thr_kinase_AS"/>
</dbReference>
<feature type="binding site" evidence="6">
    <location>
        <position position="53"/>
    </location>
    <ligand>
        <name>ATP</name>
        <dbReference type="ChEBI" id="CHEBI:30616"/>
    </ligand>
</feature>
<dbReference type="PROSITE" id="PS50222">
    <property type="entry name" value="EF_HAND_2"/>
    <property type="match status" value="1"/>
</dbReference>
<gene>
    <name evidence="10" type="ORF">CTI12_AA503550</name>
</gene>
<dbReference type="FunFam" id="3.30.200.20:FF:000039">
    <property type="entry name" value="receptor-like protein kinase FERONIA"/>
    <property type="match status" value="1"/>
</dbReference>
<dbReference type="PROSITE" id="PS50011">
    <property type="entry name" value="PROTEIN_KINASE_DOM"/>
    <property type="match status" value="1"/>
</dbReference>
<dbReference type="InterPro" id="IPR011992">
    <property type="entry name" value="EF-hand-dom_pair"/>
</dbReference>
<evidence type="ECO:0000256" key="3">
    <source>
        <dbReference type="ARBA" id="ARBA00022741"/>
    </source>
</evidence>
<dbReference type="SUPFAM" id="SSF47473">
    <property type="entry name" value="EF-hand"/>
    <property type="match status" value="1"/>
</dbReference>
<dbReference type="AlphaFoldDB" id="A0A2U1LDV3"/>
<dbReference type="STRING" id="35608.A0A2U1LDV3"/>
<evidence type="ECO:0000259" key="9">
    <source>
        <dbReference type="PROSITE" id="PS50222"/>
    </source>
</evidence>
<dbReference type="InterPro" id="IPR000719">
    <property type="entry name" value="Prot_kinase_dom"/>
</dbReference>
<dbReference type="PANTHER" id="PTHR27003">
    <property type="entry name" value="OS07G0166700 PROTEIN"/>
    <property type="match status" value="1"/>
</dbReference>
<dbReference type="GO" id="GO:0004714">
    <property type="term" value="F:transmembrane receptor protein tyrosine kinase activity"/>
    <property type="evidence" value="ECO:0007669"/>
    <property type="project" value="InterPro"/>
</dbReference>
<dbReference type="Gene3D" id="1.10.510.10">
    <property type="entry name" value="Transferase(Phosphotransferase) domain 1"/>
    <property type="match status" value="1"/>
</dbReference>
<dbReference type="PROSITE" id="PS00107">
    <property type="entry name" value="PROTEIN_KINASE_ATP"/>
    <property type="match status" value="1"/>
</dbReference>
<evidence type="ECO:0000256" key="2">
    <source>
        <dbReference type="ARBA" id="ARBA00022679"/>
    </source>
</evidence>
<evidence type="ECO:0000256" key="4">
    <source>
        <dbReference type="ARBA" id="ARBA00022777"/>
    </source>
</evidence>
<dbReference type="PROSITE" id="PS00108">
    <property type="entry name" value="PROTEIN_KINASE_ST"/>
    <property type="match status" value="1"/>
</dbReference>
<feature type="transmembrane region" description="Helical" evidence="7">
    <location>
        <begin position="509"/>
        <end position="539"/>
    </location>
</feature>
<dbReference type="SMART" id="SM00220">
    <property type="entry name" value="S_TKc"/>
    <property type="match status" value="1"/>
</dbReference>
<keyword evidence="1" id="KW-0723">Serine/threonine-protein kinase</keyword>
<dbReference type="InterPro" id="IPR002048">
    <property type="entry name" value="EF_hand_dom"/>
</dbReference>
<evidence type="ECO:0000313" key="11">
    <source>
        <dbReference type="Proteomes" id="UP000245207"/>
    </source>
</evidence>
<evidence type="ECO:0000313" key="10">
    <source>
        <dbReference type="EMBL" id="PWA47154.1"/>
    </source>
</evidence>
<keyword evidence="7" id="KW-0812">Transmembrane</keyword>
<dbReference type="GO" id="GO:0004674">
    <property type="term" value="F:protein serine/threonine kinase activity"/>
    <property type="evidence" value="ECO:0007669"/>
    <property type="project" value="UniProtKB-KW"/>
</dbReference>
<dbReference type="InterPro" id="IPR011009">
    <property type="entry name" value="Kinase-like_dom_sf"/>
</dbReference>
<evidence type="ECO:0000256" key="6">
    <source>
        <dbReference type="PROSITE-ProRule" id="PRU10141"/>
    </source>
</evidence>
<evidence type="ECO:0000259" key="8">
    <source>
        <dbReference type="PROSITE" id="PS50011"/>
    </source>
</evidence>
<dbReference type="OrthoDB" id="1620358at2759"/>
<keyword evidence="5 6" id="KW-0067">ATP-binding</keyword>
<keyword evidence="11" id="KW-1185">Reference proteome</keyword>
<feature type="domain" description="Protein kinase" evidence="8">
    <location>
        <begin position="22"/>
        <end position="297"/>
    </location>
</feature>
<dbReference type="PANTHER" id="PTHR27003:SF361">
    <property type="entry name" value="PROTEIN KINASE DOMAIN-CONTAINING PROTEIN"/>
    <property type="match status" value="1"/>
</dbReference>
<dbReference type="Pfam" id="PF07714">
    <property type="entry name" value="PK_Tyr_Ser-Thr"/>
    <property type="match status" value="1"/>
</dbReference>
<comment type="caution">
    <text evidence="10">The sequence shown here is derived from an EMBL/GenBank/DDBJ whole genome shotgun (WGS) entry which is preliminary data.</text>
</comment>
<dbReference type="EMBL" id="PKPP01009940">
    <property type="protein sequence ID" value="PWA47154.1"/>
    <property type="molecule type" value="Genomic_DNA"/>
</dbReference>
<keyword evidence="7" id="KW-0472">Membrane</keyword>
<keyword evidence="4 10" id="KW-0418">Kinase</keyword>
<dbReference type="GO" id="GO:0009506">
    <property type="term" value="C:plasmodesma"/>
    <property type="evidence" value="ECO:0007669"/>
    <property type="project" value="TreeGrafter"/>
</dbReference>
<feature type="domain" description="EF-hand" evidence="9">
    <location>
        <begin position="351"/>
        <end position="379"/>
    </location>
</feature>
<accession>A0A2U1LDV3</accession>
<keyword evidence="7" id="KW-1133">Transmembrane helix</keyword>
<sequence length="541" mass="61854">MSQLKESQQFKMPFKVIEKATESFKTCIGEGGYGRVYKGQLLISGQLTTVAVKRLNEKFGQGLKEFLTEIELLKGQKHPNLISLIGYCEEGKEKIIVYEYAERGSLDKYLTRNDNTTTLTWIERLTICVNIARGLDHLHNHVGEHQTIIHRDIKSANILLDRNWVAKVSDLGLSKLSLAGLDRSAVISYPCGTKGYCEPEYISSGVVTKESDVYSFGMVLLEILCGRLCTMIDSDGLYLSDYYSKNKLKEIVDPSIKQQMSSDSVIRYLKIAYGCLHQDRGQRHTMNRAMNDLEELLKIEKSSDELLGWSSDSDFTTLVTRRTKEQVLVKPNCTRFSVIKEVPFLSCSVGKLFDIFDLNRDGGLSRQELAAFLLVTDYNAKHGEEHIGTCVDDVFWYYDKYIDGEKGLTYHGLLQYYDDGRAKIASHKSLFEKTSGLFVKIFDLYHKFVDRKRGHTTDSLLKMADDDGASESETLRIVLKPHIDDEVALWFSSPKRLVATEHFTNSPKFLLFFTILMILLITTMLVKLKYFWFLLVILFNY</sequence>
<dbReference type="Proteomes" id="UP000245207">
    <property type="component" value="Unassembled WGS sequence"/>
</dbReference>
<organism evidence="10 11">
    <name type="scientific">Artemisia annua</name>
    <name type="common">Sweet wormwood</name>
    <dbReference type="NCBI Taxonomy" id="35608"/>
    <lineage>
        <taxon>Eukaryota</taxon>
        <taxon>Viridiplantae</taxon>
        <taxon>Streptophyta</taxon>
        <taxon>Embryophyta</taxon>
        <taxon>Tracheophyta</taxon>
        <taxon>Spermatophyta</taxon>
        <taxon>Magnoliopsida</taxon>
        <taxon>eudicotyledons</taxon>
        <taxon>Gunneridae</taxon>
        <taxon>Pentapetalae</taxon>
        <taxon>asterids</taxon>
        <taxon>campanulids</taxon>
        <taxon>Asterales</taxon>
        <taxon>Asteraceae</taxon>
        <taxon>Asteroideae</taxon>
        <taxon>Anthemideae</taxon>
        <taxon>Artemisiinae</taxon>
        <taxon>Artemisia</taxon>
    </lineage>
</organism>
<evidence type="ECO:0000256" key="7">
    <source>
        <dbReference type="SAM" id="Phobius"/>
    </source>
</evidence>
<reference evidence="10 11" key="1">
    <citation type="journal article" date="2018" name="Mol. Plant">
        <title>The genome of Artemisia annua provides insight into the evolution of Asteraceae family and artemisinin biosynthesis.</title>
        <authorList>
            <person name="Shen Q."/>
            <person name="Zhang L."/>
            <person name="Liao Z."/>
            <person name="Wang S."/>
            <person name="Yan T."/>
            <person name="Shi P."/>
            <person name="Liu M."/>
            <person name="Fu X."/>
            <person name="Pan Q."/>
            <person name="Wang Y."/>
            <person name="Lv Z."/>
            <person name="Lu X."/>
            <person name="Zhang F."/>
            <person name="Jiang W."/>
            <person name="Ma Y."/>
            <person name="Chen M."/>
            <person name="Hao X."/>
            <person name="Li L."/>
            <person name="Tang Y."/>
            <person name="Lv G."/>
            <person name="Zhou Y."/>
            <person name="Sun X."/>
            <person name="Brodelius P.E."/>
            <person name="Rose J.K.C."/>
            <person name="Tang K."/>
        </authorList>
    </citation>
    <scope>NUCLEOTIDE SEQUENCE [LARGE SCALE GENOMIC DNA]</scope>
    <source>
        <strain evidence="11">cv. Huhao1</strain>
        <tissue evidence="10">Leaf</tissue>
    </source>
</reference>
<dbReference type="InterPro" id="IPR045272">
    <property type="entry name" value="ANXUR1/2-like"/>
</dbReference>
<dbReference type="GO" id="GO:0005509">
    <property type="term" value="F:calcium ion binding"/>
    <property type="evidence" value="ECO:0007669"/>
    <property type="project" value="InterPro"/>
</dbReference>
<keyword evidence="2" id="KW-0808">Transferase</keyword>
<evidence type="ECO:0000256" key="1">
    <source>
        <dbReference type="ARBA" id="ARBA00022527"/>
    </source>
</evidence>
<dbReference type="GO" id="GO:0005886">
    <property type="term" value="C:plasma membrane"/>
    <property type="evidence" value="ECO:0007669"/>
    <property type="project" value="TreeGrafter"/>
</dbReference>
<dbReference type="InterPro" id="IPR017441">
    <property type="entry name" value="Protein_kinase_ATP_BS"/>
</dbReference>
<dbReference type="GO" id="GO:0005524">
    <property type="term" value="F:ATP binding"/>
    <property type="evidence" value="ECO:0007669"/>
    <property type="project" value="UniProtKB-UniRule"/>
</dbReference>
<dbReference type="Gene3D" id="3.30.200.20">
    <property type="entry name" value="Phosphorylase Kinase, domain 1"/>
    <property type="match status" value="1"/>
</dbReference>
<protein>
    <submittedName>
        <fullName evidence="10">Serine/threonine/dual specificity protein kinase, catalytic domain-containing protein</fullName>
    </submittedName>
</protein>
<evidence type="ECO:0000256" key="5">
    <source>
        <dbReference type="ARBA" id="ARBA00022840"/>
    </source>
</evidence>
<proteinExistence type="predicted"/>
<keyword evidence="3 6" id="KW-0547">Nucleotide-binding</keyword>
<name>A0A2U1LDV3_ARTAN</name>